<reference evidence="1 2" key="1">
    <citation type="journal article" date="2019" name="G3 (Bethesda)">
        <title>Sequencing of a Wild Apple (Malus baccata) Genome Unravels the Differences Between Cultivated and Wild Apple Species Regarding Disease Resistance and Cold Tolerance.</title>
        <authorList>
            <person name="Chen X."/>
        </authorList>
    </citation>
    <scope>NUCLEOTIDE SEQUENCE [LARGE SCALE GENOMIC DNA]</scope>
    <source>
        <strain evidence="2">cv. Shandingzi</strain>
        <tissue evidence="1">Leaves</tissue>
    </source>
</reference>
<dbReference type="EMBL" id="VIEB01000204">
    <property type="protein sequence ID" value="TQE00890.1"/>
    <property type="molecule type" value="Genomic_DNA"/>
</dbReference>
<dbReference type="AlphaFoldDB" id="A0A540MRA3"/>
<sequence length="53" mass="5945">MLTEKGYIPILLWNLIKFSLEAVGNPKNLLPHILTAIGYIEKMSQVVDCGFDP</sequence>
<organism evidence="1 2">
    <name type="scientific">Malus baccata</name>
    <name type="common">Siberian crab apple</name>
    <name type="synonym">Pyrus baccata</name>
    <dbReference type="NCBI Taxonomy" id="106549"/>
    <lineage>
        <taxon>Eukaryota</taxon>
        <taxon>Viridiplantae</taxon>
        <taxon>Streptophyta</taxon>
        <taxon>Embryophyta</taxon>
        <taxon>Tracheophyta</taxon>
        <taxon>Spermatophyta</taxon>
        <taxon>Magnoliopsida</taxon>
        <taxon>eudicotyledons</taxon>
        <taxon>Gunneridae</taxon>
        <taxon>Pentapetalae</taxon>
        <taxon>rosids</taxon>
        <taxon>fabids</taxon>
        <taxon>Rosales</taxon>
        <taxon>Rosaceae</taxon>
        <taxon>Amygdaloideae</taxon>
        <taxon>Maleae</taxon>
        <taxon>Malus</taxon>
    </lineage>
</organism>
<protein>
    <submittedName>
        <fullName evidence="1">Uncharacterized protein</fullName>
    </submittedName>
</protein>
<comment type="caution">
    <text evidence="1">The sequence shown here is derived from an EMBL/GenBank/DDBJ whole genome shotgun (WGS) entry which is preliminary data.</text>
</comment>
<evidence type="ECO:0000313" key="1">
    <source>
        <dbReference type="EMBL" id="TQE00890.1"/>
    </source>
</evidence>
<dbReference type="Proteomes" id="UP000315295">
    <property type="component" value="Unassembled WGS sequence"/>
</dbReference>
<evidence type="ECO:0000313" key="2">
    <source>
        <dbReference type="Proteomes" id="UP000315295"/>
    </source>
</evidence>
<keyword evidence="2" id="KW-1185">Reference proteome</keyword>
<gene>
    <name evidence="1" type="ORF">C1H46_013430</name>
</gene>
<name>A0A540MRA3_MALBA</name>
<proteinExistence type="predicted"/>
<accession>A0A540MRA3</accession>